<sequence length="76" mass="8900">IVIPKFHIYGHGKQCQLTYSLNLLPHSARTDGEDPERWWAHINPISMSTKEMGSWSRRDTIDDHACSWNWHKVVTL</sequence>
<name>A0ACB7ZQ05_9AGAM</name>
<proteinExistence type="predicted"/>
<evidence type="ECO:0000313" key="2">
    <source>
        <dbReference type="Proteomes" id="UP000790377"/>
    </source>
</evidence>
<reference evidence="1" key="1">
    <citation type="journal article" date="2021" name="New Phytol.">
        <title>Evolutionary innovations through gain and loss of genes in the ectomycorrhizal Boletales.</title>
        <authorList>
            <person name="Wu G."/>
            <person name="Miyauchi S."/>
            <person name="Morin E."/>
            <person name="Kuo A."/>
            <person name="Drula E."/>
            <person name="Varga T."/>
            <person name="Kohler A."/>
            <person name="Feng B."/>
            <person name="Cao Y."/>
            <person name="Lipzen A."/>
            <person name="Daum C."/>
            <person name="Hundley H."/>
            <person name="Pangilinan J."/>
            <person name="Johnson J."/>
            <person name="Barry K."/>
            <person name="LaButti K."/>
            <person name="Ng V."/>
            <person name="Ahrendt S."/>
            <person name="Min B."/>
            <person name="Choi I.G."/>
            <person name="Park H."/>
            <person name="Plett J.M."/>
            <person name="Magnuson J."/>
            <person name="Spatafora J.W."/>
            <person name="Nagy L.G."/>
            <person name="Henrissat B."/>
            <person name="Grigoriev I.V."/>
            <person name="Yang Z.L."/>
            <person name="Xu J."/>
            <person name="Martin F.M."/>
        </authorList>
    </citation>
    <scope>NUCLEOTIDE SEQUENCE</scope>
    <source>
        <strain evidence="1">ATCC 28755</strain>
    </source>
</reference>
<gene>
    <name evidence="1" type="ORF">BJ138DRAFT_975668</name>
</gene>
<dbReference type="EMBL" id="MU269572">
    <property type="protein sequence ID" value="KAH7902764.1"/>
    <property type="molecule type" value="Genomic_DNA"/>
</dbReference>
<accession>A0ACB7ZQ05</accession>
<dbReference type="Proteomes" id="UP000790377">
    <property type="component" value="Unassembled WGS sequence"/>
</dbReference>
<keyword evidence="2" id="KW-1185">Reference proteome</keyword>
<evidence type="ECO:0000313" key="1">
    <source>
        <dbReference type="EMBL" id="KAH7902764.1"/>
    </source>
</evidence>
<organism evidence="1 2">
    <name type="scientific">Hygrophoropsis aurantiaca</name>
    <dbReference type="NCBI Taxonomy" id="72124"/>
    <lineage>
        <taxon>Eukaryota</taxon>
        <taxon>Fungi</taxon>
        <taxon>Dikarya</taxon>
        <taxon>Basidiomycota</taxon>
        <taxon>Agaricomycotina</taxon>
        <taxon>Agaricomycetes</taxon>
        <taxon>Agaricomycetidae</taxon>
        <taxon>Boletales</taxon>
        <taxon>Coniophorineae</taxon>
        <taxon>Hygrophoropsidaceae</taxon>
        <taxon>Hygrophoropsis</taxon>
    </lineage>
</organism>
<feature type="non-terminal residue" evidence="1">
    <location>
        <position position="76"/>
    </location>
</feature>
<protein>
    <submittedName>
        <fullName evidence="1">Uncharacterized protein</fullName>
    </submittedName>
</protein>
<feature type="non-terminal residue" evidence="1">
    <location>
        <position position="1"/>
    </location>
</feature>
<comment type="caution">
    <text evidence="1">The sequence shown here is derived from an EMBL/GenBank/DDBJ whole genome shotgun (WGS) entry which is preliminary data.</text>
</comment>